<dbReference type="OrthoDB" id="25790at2759"/>
<reference evidence="3" key="1">
    <citation type="submission" date="2022-10" db="EMBL/GenBank/DDBJ databases">
        <authorList>
            <person name="Chen Y."/>
            <person name="Dougan E. K."/>
            <person name="Chan C."/>
            <person name="Rhodes N."/>
            <person name="Thang M."/>
        </authorList>
    </citation>
    <scope>NUCLEOTIDE SEQUENCE</scope>
</reference>
<dbReference type="EMBL" id="CAMXCT020000114">
    <property type="protein sequence ID" value="CAL1127442.1"/>
    <property type="molecule type" value="Genomic_DNA"/>
</dbReference>
<evidence type="ECO:0000256" key="1">
    <source>
        <dbReference type="ARBA" id="ARBA00023015"/>
    </source>
</evidence>
<dbReference type="Gene3D" id="1.10.472.10">
    <property type="entry name" value="Cyclin-like"/>
    <property type="match status" value="1"/>
</dbReference>
<dbReference type="Proteomes" id="UP001152797">
    <property type="component" value="Unassembled WGS sequence"/>
</dbReference>
<dbReference type="GO" id="GO:0017025">
    <property type="term" value="F:TBP-class protein binding"/>
    <property type="evidence" value="ECO:0007669"/>
    <property type="project" value="TreeGrafter"/>
</dbReference>
<gene>
    <name evidence="3" type="ORF">C1SCF055_LOCUS2499</name>
</gene>
<evidence type="ECO:0000313" key="4">
    <source>
        <dbReference type="EMBL" id="CAL1127442.1"/>
    </source>
</evidence>
<name>A0A9P1BIR2_9DINO</name>
<dbReference type="Gene3D" id="1.10.472.170">
    <property type="match status" value="1"/>
</dbReference>
<dbReference type="PANTHER" id="PTHR11618:SF13">
    <property type="entry name" value="TRANSCRIPTION INITIATION FACTOR IIB"/>
    <property type="match status" value="1"/>
</dbReference>
<evidence type="ECO:0000313" key="3">
    <source>
        <dbReference type="EMBL" id="CAI3974067.1"/>
    </source>
</evidence>
<comment type="caution">
    <text evidence="3">The sequence shown here is derived from an EMBL/GenBank/DDBJ whole genome shotgun (WGS) entry which is preliminary data.</text>
</comment>
<dbReference type="EMBL" id="CAMXCT030000114">
    <property type="protein sequence ID" value="CAL4761379.1"/>
    <property type="molecule type" value="Genomic_DNA"/>
</dbReference>
<organism evidence="3">
    <name type="scientific">Cladocopium goreaui</name>
    <dbReference type="NCBI Taxonomy" id="2562237"/>
    <lineage>
        <taxon>Eukaryota</taxon>
        <taxon>Sar</taxon>
        <taxon>Alveolata</taxon>
        <taxon>Dinophyceae</taxon>
        <taxon>Suessiales</taxon>
        <taxon>Symbiodiniaceae</taxon>
        <taxon>Cladocopium</taxon>
    </lineage>
</organism>
<protein>
    <submittedName>
        <fullName evidence="5">Transcription initiation factor IIB (General transcription factor TFIIB)</fullName>
    </submittedName>
</protein>
<dbReference type="InterPro" id="IPR000812">
    <property type="entry name" value="TFIIB"/>
</dbReference>
<reference evidence="4" key="2">
    <citation type="submission" date="2024-04" db="EMBL/GenBank/DDBJ databases">
        <authorList>
            <person name="Chen Y."/>
            <person name="Shah S."/>
            <person name="Dougan E. K."/>
            <person name="Thang M."/>
            <person name="Chan C."/>
        </authorList>
    </citation>
    <scope>NUCLEOTIDE SEQUENCE [LARGE SCALE GENOMIC DNA]</scope>
</reference>
<dbReference type="GO" id="GO:0097550">
    <property type="term" value="C:transcription preinitiation complex"/>
    <property type="evidence" value="ECO:0007669"/>
    <property type="project" value="TreeGrafter"/>
</dbReference>
<dbReference type="SUPFAM" id="SSF57783">
    <property type="entry name" value="Zinc beta-ribbon"/>
    <property type="match status" value="1"/>
</dbReference>
<dbReference type="GO" id="GO:0005634">
    <property type="term" value="C:nucleus"/>
    <property type="evidence" value="ECO:0007669"/>
    <property type="project" value="TreeGrafter"/>
</dbReference>
<dbReference type="AlphaFoldDB" id="A0A9P1BIR2"/>
<dbReference type="GO" id="GO:0070897">
    <property type="term" value="P:transcription preinitiation complex assembly"/>
    <property type="evidence" value="ECO:0007669"/>
    <property type="project" value="InterPro"/>
</dbReference>
<proteinExistence type="predicted"/>
<evidence type="ECO:0000313" key="5">
    <source>
        <dbReference type="EMBL" id="CAL4761379.1"/>
    </source>
</evidence>
<keyword evidence="1" id="KW-0805">Transcription regulation</keyword>
<evidence type="ECO:0000313" key="6">
    <source>
        <dbReference type="Proteomes" id="UP001152797"/>
    </source>
</evidence>
<dbReference type="PRINTS" id="PR00685">
    <property type="entry name" value="TIFACTORIIB"/>
</dbReference>
<keyword evidence="2" id="KW-0804">Transcription</keyword>
<sequence>MTDIAINPRISCRYCPPGSKVIYDGASGSVICIGCATVLEDHCFDEGREWRVFASEGVDSQANTGRERADVTSTIDQGTSEGGGTLIVGAGPKAQRLQMKLRSAQNATKPELSAEQKEDKSIQHFTEKARDVARRLSLGEEIVNRCTMLLQDLAAKKLLKSSYQTPWYCALVEIACEEEPFVQKTVHDFAYAHRHQIASKVEMLQLKRTEGTFGAVTATFNQAAVVKELKGQVIIGKMQVTLTPSQANSLLIRWQGDRDAVTEEMLEEYFSQQLDDLHQKKCVAAITKQYDALCCALDRARAHYFETEDLYKSYVQSLGLAAEVVKPAKHIASKAVQKRLVRTAKDLNERFVVTGAMASAIFIVAWLLDVEKKPRLEDVAKAAKVSEGYAKARSGSKDLCPGSVL</sequence>
<accession>A0A9P1BIR2</accession>
<evidence type="ECO:0000256" key="2">
    <source>
        <dbReference type="ARBA" id="ARBA00023163"/>
    </source>
</evidence>
<keyword evidence="6" id="KW-1185">Reference proteome</keyword>
<dbReference type="EMBL" id="CAMXCT010000114">
    <property type="protein sequence ID" value="CAI3974067.1"/>
    <property type="molecule type" value="Genomic_DNA"/>
</dbReference>
<dbReference type="PANTHER" id="PTHR11618">
    <property type="entry name" value="TRANSCRIPTION INITIATION FACTOR IIB-RELATED"/>
    <property type="match status" value="1"/>
</dbReference>